<evidence type="ECO:0000313" key="4">
    <source>
        <dbReference type="Proteomes" id="UP001596111"/>
    </source>
</evidence>
<evidence type="ECO:0000256" key="1">
    <source>
        <dbReference type="SAM" id="Phobius"/>
    </source>
</evidence>
<dbReference type="Gene3D" id="1.25.40.590">
    <property type="entry name" value="Type IV / VI secretion system, DotU"/>
    <property type="match status" value="1"/>
</dbReference>
<sequence>MSKLLEFFTPLFSYGLAIDEQIADGAAPGGIGEIHAFARRLIEHARCSALAAGKPAAEVESAAFAVVAWFDETITHNPSWRNQVSPLQVSLFNTGSAGDEFFEHLSHLKNGEEEVREVYYHALLLGFVRQYYFEVGDQGELGRIKELNSRQLPIAPVPLLMLREEQITPQPYRMRDPSGPRYPRQWDALLLKAGAVVALLIPLAYLAWFYLAAAHAAGFTTQQLVDQEIAGYGRADLTGEVRGEGDFMAIRTVPTRRGP</sequence>
<dbReference type="EMBL" id="JBHSNG010000012">
    <property type="protein sequence ID" value="MFC5581913.1"/>
    <property type="molecule type" value="Genomic_DNA"/>
</dbReference>
<keyword evidence="4" id="KW-1185">Reference proteome</keyword>
<dbReference type="Proteomes" id="UP001596111">
    <property type="component" value="Unassembled WGS sequence"/>
</dbReference>
<keyword evidence="1" id="KW-1133">Transmembrane helix</keyword>
<evidence type="ECO:0000313" key="3">
    <source>
        <dbReference type="EMBL" id="MFC5581913.1"/>
    </source>
</evidence>
<dbReference type="InterPro" id="IPR017732">
    <property type="entry name" value="T4/T6SS_DotU"/>
</dbReference>
<protein>
    <submittedName>
        <fullName evidence="3">DotU family type IV/VI secretion system protein</fullName>
    </submittedName>
</protein>
<proteinExistence type="predicted"/>
<dbReference type="InterPro" id="IPR038522">
    <property type="entry name" value="T4/T6SS_DotU_sf"/>
</dbReference>
<feature type="domain" description="Type IV / VI secretion system DotU" evidence="2">
    <location>
        <begin position="4"/>
        <end position="206"/>
    </location>
</feature>
<gene>
    <name evidence="3" type="ORF">ACFPPB_12390</name>
</gene>
<dbReference type="RefSeq" id="WP_377327493.1">
    <property type="nucleotide sequence ID" value="NZ_JBHSNG010000012.1"/>
</dbReference>
<name>A0ABW0SY98_9GAMM</name>
<reference evidence="4" key="1">
    <citation type="journal article" date="2019" name="Int. J. Syst. Evol. Microbiol.">
        <title>The Global Catalogue of Microorganisms (GCM) 10K type strain sequencing project: providing services to taxonomists for standard genome sequencing and annotation.</title>
        <authorList>
            <consortium name="The Broad Institute Genomics Platform"/>
            <consortium name="The Broad Institute Genome Sequencing Center for Infectious Disease"/>
            <person name="Wu L."/>
            <person name="Ma J."/>
        </authorList>
    </citation>
    <scope>NUCLEOTIDE SEQUENCE [LARGE SCALE GENOMIC DNA]</scope>
    <source>
        <strain evidence="4">CGMCC 1.13587</strain>
    </source>
</reference>
<comment type="caution">
    <text evidence="3">The sequence shown here is derived from an EMBL/GenBank/DDBJ whole genome shotgun (WGS) entry which is preliminary data.</text>
</comment>
<organism evidence="3 4">
    <name type="scientific">Rhodanobacter terrae</name>
    <dbReference type="NCBI Taxonomy" id="418647"/>
    <lineage>
        <taxon>Bacteria</taxon>
        <taxon>Pseudomonadati</taxon>
        <taxon>Pseudomonadota</taxon>
        <taxon>Gammaproteobacteria</taxon>
        <taxon>Lysobacterales</taxon>
        <taxon>Rhodanobacteraceae</taxon>
        <taxon>Rhodanobacter</taxon>
    </lineage>
</organism>
<keyword evidence="1" id="KW-0472">Membrane</keyword>
<feature type="transmembrane region" description="Helical" evidence="1">
    <location>
        <begin position="189"/>
        <end position="211"/>
    </location>
</feature>
<keyword evidence="1" id="KW-0812">Transmembrane</keyword>
<dbReference type="PANTHER" id="PTHR38033:SF1">
    <property type="entry name" value="DOTU FAMILY TYPE IV_VI SECRETION SYSTEM PROTEIN"/>
    <property type="match status" value="1"/>
</dbReference>
<evidence type="ECO:0000259" key="2">
    <source>
        <dbReference type="Pfam" id="PF09850"/>
    </source>
</evidence>
<dbReference type="Pfam" id="PF09850">
    <property type="entry name" value="DotU"/>
    <property type="match status" value="1"/>
</dbReference>
<dbReference type="PANTHER" id="PTHR38033">
    <property type="entry name" value="MEMBRANE PROTEIN-RELATED"/>
    <property type="match status" value="1"/>
</dbReference>
<accession>A0ABW0SY98</accession>